<protein>
    <submittedName>
        <fullName evidence="7">PLP-dependent aminotransferase family protein</fullName>
    </submittedName>
</protein>
<dbReference type="GO" id="GO:0030170">
    <property type="term" value="F:pyridoxal phosphate binding"/>
    <property type="evidence" value="ECO:0007669"/>
    <property type="project" value="InterPro"/>
</dbReference>
<dbReference type="GO" id="GO:0008483">
    <property type="term" value="F:transaminase activity"/>
    <property type="evidence" value="ECO:0007669"/>
    <property type="project" value="UniProtKB-KW"/>
</dbReference>
<dbReference type="InterPro" id="IPR036390">
    <property type="entry name" value="WH_DNA-bd_sf"/>
</dbReference>
<accession>A0A938XAN5</accession>
<sequence>MHELTIHLKTHSGTPLYEQIYSYIKENIREGKIVCGEKLPSTRSLCSYLEVSRSTVELAYGQLLSEGYIESVPCRGFFVAQVDDLLHLEAAPARSKERKEEKKGKPAFRYDFSPSGVDLRSFPYNAWRRLSREVLSDDRTELFRLGDPKGEYAFRSAICRYLYQARGVNCSPDQVVVGAGSDYLLMLLCSLLGRGRVIAVEDPTYKQAYRLFRSQSCDVRPIAMDGKGMAVELLRASGADTAYVTPSHQYPTGIVMPIRRRMELLGWAQEREDRYIVEDDYDSEFRYRGKPIPALQGYDAKGKVIYLGTFSKSIAPAIRLSYMVLPEPLCEAFDRKLGFISSTVSKVDQLIMCRFIEEGYYERHLNKTRALYRGRHDQLIAGLKGLAGECRISGENAGVHLLLHFADGRTEQELIGTAAAHGIRVYGLSDYVVGERQKEAVILLGYANMPEEKIREACAILEKIWKKS</sequence>
<evidence type="ECO:0000256" key="5">
    <source>
        <dbReference type="ARBA" id="ARBA00023163"/>
    </source>
</evidence>
<feature type="domain" description="HTH gntR-type" evidence="6">
    <location>
        <begin position="14"/>
        <end position="82"/>
    </location>
</feature>
<keyword evidence="3" id="KW-0805">Transcription regulation</keyword>
<dbReference type="InterPro" id="IPR015421">
    <property type="entry name" value="PyrdxlP-dep_Trfase_major"/>
</dbReference>
<dbReference type="PROSITE" id="PS50949">
    <property type="entry name" value="HTH_GNTR"/>
    <property type="match status" value="1"/>
</dbReference>
<evidence type="ECO:0000256" key="4">
    <source>
        <dbReference type="ARBA" id="ARBA00023125"/>
    </source>
</evidence>
<dbReference type="InterPro" id="IPR051446">
    <property type="entry name" value="HTH_trans_reg/aminotransferase"/>
</dbReference>
<dbReference type="InterPro" id="IPR036388">
    <property type="entry name" value="WH-like_DNA-bd_sf"/>
</dbReference>
<dbReference type="PANTHER" id="PTHR46577:SF1">
    <property type="entry name" value="HTH-TYPE TRANSCRIPTIONAL REGULATORY PROTEIN GABR"/>
    <property type="match status" value="1"/>
</dbReference>
<keyword evidence="2" id="KW-0663">Pyridoxal phosphate</keyword>
<dbReference type="InterPro" id="IPR004839">
    <property type="entry name" value="Aminotransferase_I/II_large"/>
</dbReference>
<dbReference type="GO" id="GO:0003700">
    <property type="term" value="F:DNA-binding transcription factor activity"/>
    <property type="evidence" value="ECO:0007669"/>
    <property type="project" value="InterPro"/>
</dbReference>
<evidence type="ECO:0000256" key="3">
    <source>
        <dbReference type="ARBA" id="ARBA00023015"/>
    </source>
</evidence>
<proteinExistence type="inferred from homology"/>
<dbReference type="Pfam" id="PF00155">
    <property type="entry name" value="Aminotran_1_2"/>
    <property type="match status" value="1"/>
</dbReference>
<dbReference type="SUPFAM" id="SSF46785">
    <property type="entry name" value="Winged helix' DNA-binding domain"/>
    <property type="match status" value="1"/>
</dbReference>
<dbReference type="Gene3D" id="3.40.640.10">
    <property type="entry name" value="Type I PLP-dependent aspartate aminotransferase-like (Major domain)"/>
    <property type="match status" value="1"/>
</dbReference>
<dbReference type="PANTHER" id="PTHR46577">
    <property type="entry name" value="HTH-TYPE TRANSCRIPTIONAL REGULATORY PROTEIN GABR"/>
    <property type="match status" value="1"/>
</dbReference>
<keyword evidence="7" id="KW-0808">Transferase</keyword>
<evidence type="ECO:0000256" key="2">
    <source>
        <dbReference type="ARBA" id="ARBA00022898"/>
    </source>
</evidence>
<evidence type="ECO:0000259" key="6">
    <source>
        <dbReference type="PROSITE" id="PS50949"/>
    </source>
</evidence>
<dbReference type="AlphaFoldDB" id="A0A938XAN5"/>
<reference evidence="7" key="2">
    <citation type="journal article" date="2021" name="Sci. Rep.">
        <title>The distribution of antibiotic resistance genes in chicken gut microbiota commensals.</title>
        <authorList>
            <person name="Juricova H."/>
            <person name="Matiasovicova J."/>
            <person name="Kubasova T."/>
            <person name="Cejkova D."/>
            <person name="Rychlik I."/>
        </authorList>
    </citation>
    <scope>NUCLEOTIDE SEQUENCE</scope>
    <source>
        <strain evidence="7">An582</strain>
    </source>
</reference>
<dbReference type="Proteomes" id="UP000705508">
    <property type="component" value="Unassembled WGS sequence"/>
</dbReference>
<keyword evidence="5" id="KW-0804">Transcription</keyword>
<dbReference type="SMART" id="SM00345">
    <property type="entry name" value="HTH_GNTR"/>
    <property type="match status" value="1"/>
</dbReference>
<comment type="caution">
    <text evidence="7">The sequence shown here is derived from an EMBL/GenBank/DDBJ whole genome shotgun (WGS) entry which is preliminary data.</text>
</comment>
<comment type="similarity">
    <text evidence="1">In the C-terminal section; belongs to the class-I pyridoxal-phosphate-dependent aminotransferase family.</text>
</comment>
<dbReference type="SUPFAM" id="SSF53383">
    <property type="entry name" value="PLP-dependent transferases"/>
    <property type="match status" value="1"/>
</dbReference>
<dbReference type="InterPro" id="IPR015424">
    <property type="entry name" value="PyrdxlP-dep_Trfase"/>
</dbReference>
<dbReference type="CDD" id="cd07377">
    <property type="entry name" value="WHTH_GntR"/>
    <property type="match status" value="1"/>
</dbReference>
<organism evidence="7 8">
    <name type="scientific">Mordavella massiliensis</name>
    <dbReference type="NCBI Taxonomy" id="1871024"/>
    <lineage>
        <taxon>Bacteria</taxon>
        <taxon>Bacillati</taxon>
        <taxon>Bacillota</taxon>
        <taxon>Clostridia</taxon>
        <taxon>Eubacteriales</taxon>
        <taxon>Clostridiaceae</taxon>
        <taxon>Mordavella</taxon>
    </lineage>
</organism>
<dbReference type="CDD" id="cd00609">
    <property type="entry name" value="AAT_like"/>
    <property type="match status" value="1"/>
</dbReference>
<dbReference type="Gene3D" id="1.10.10.10">
    <property type="entry name" value="Winged helix-like DNA-binding domain superfamily/Winged helix DNA-binding domain"/>
    <property type="match status" value="1"/>
</dbReference>
<gene>
    <name evidence="7" type="ORF">H6A20_02650</name>
</gene>
<reference evidence="7" key="1">
    <citation type="submission" date="2020-08" db="EMBL/GenBank/DDBJ databases">
        <authorList>
            <person name="Cejkova D."/>
            <person name="Kubasova T."/>
            <person name="Jahodarova E."/>
            <person name="Rychlik I."/>
        </authorList>
    </citation>
    <scope>NUCLEOTIDE SEQUENCE</scope>
    <source>
        <strain evidence="7">An582</strain>
    </source>
</reference>
<dbReference type="RefSeq" id="WP_204905617.1">
    <property type="nucleotide sequence ID" value="NZ_JACJKS010000003.1"/>
</dbReference>
<evidence type="ECO:0000256" key="1">
    <source>
        <dbReference type="ARBA" id="ARBA00005384"/>
    </source>
</evidence>
<evidence type="ECO:0000313" key="7">
    <source>
        <dbReference type="EMBL" id="MBM6947562.1"/>
    </source>
</evidence>
<evidence type="ECO:0000313" key="8">
    <source>
        <dbReference type="Proteomes" id="UP000705508"/>
    </source>
</evidence>
<keyword evidence="4" id="KW-0238">DNA-binding</keyword>
<dbReference type="GO" id="GO:0003677">
    <property type="term" value="F:DNA binding"/>
    <property type="evidence" value="ECO:0007669"/>
    <property type="project" value="UniProtKB-KW"/>
</dbReference>
<dbReference type="InterPro" id="IPR000524">
    <property type="entry name" value="Tscrpt_reg_HTH_GntR"/>
</dbReference>
<dbReference type="EMBL" id="JACJKS010000003">
    <property type="protein sequence ID" value="MBM6947562.1"/>
    <property type="molecule type" value="Genomic_DNA"/>
</dbReference>
<keyword evidence="7" id="KW-0032">Aminotransferase</keyword>
<dbReference type="PRINTS" id="PR00035">
    <property type="entry name" value="HTHGNTR"/>
</dbReference>
<name>A0A938XAN5_9CLOT</name>
<dbReference type="Pfam" id="PF00392">
    <property type="entry name" value="GntR"/>
    <property type="match status" value="1"/>
</dbReference>